<dbReference type="SMART" id="SM00474">
    <property type="entry name" value="35EXOc"/>
    <property type="match status" value="1"/>
</dbReference>
<keyword evidence="4 16" id="KW-0808">Transferase</keyword>
<evidence type="ECO:0000256" key="7">
    <source>
        <dbReference type="ARBA" id="ARBA00022722"/>
    </source>
</evidence>
<name>A2BXK0_PROM5</name>
<dbReference type="CDD" id="cd06139">
    <property type="entry name" value="DNA_polA_I_Ecoli_like_exo"/>
    <property type="match status" value="1"/>
</dbReference>
<evidence type="ECO:0000256" key="11">
    <source>
        <dbReference type="ARBA" id="ARBA00022932"/>
    </source>
</evidence>
<dbReference type="InterPro" id="IPR002421">
    <property type="entry name" value="5-3_exonuclease"/>
</dbReference>
<dbReference type="SUPFAM" id="SSF88723">
    <property type="entry name" value="PIN domain-like"/>
    <property type="match status" value="1"/>
</dbReference>
<dbReference type="Pfam" id="PF01367">
    <property type="entry name" value="5_3_exonuc"/>
    <property type="match status" value="1"/>
</dbReference>
<dbReference type="CDD" id="cd08637">
    <property type="entry name" value="DNA_pol_A_pol_I_C"/>
    <property type="match status" value="1"/>
</dbReference>
<evidence type="ECO:0000256" key="9">
    <source>
        <dbReference type="ARBA" id="ARBA00022801"/>
    </source>
</evidence>
<evidence type="ECO:0000256" key="2">
    <source>
        <dbReference type="ARBA" id="ARBA00012417"/>
    </source>
</evidence>
<dbReference type="NCBIfam" id="NF004397">
    <property type="entry name" value="PRK05755.1"/>
    <property type="match status" value="1"/>
</dbReference>
<dbReference type="GO" id="GO:0003677">
    <property type="term" value="F:DNA binding"/>
    <property type="evidence" value="ECO:0007669"/>
    <property type="project" value="UniProtKB-UniRule"/>
</dbReference>
<dbReference type="STRING" id="167542.P9515_13041"/>
<dbReference type="InterPro" id="IPR002298">
    <property type="entry name" value="DNA_polymerase_A"/>
</dbReference>
<dbReference type="Gene3D" id="3.30.420.10">
    <property type="entry name" value="Ribonuclease H-like superfamily/Ribonuclease H"/>
    <property type="match status" value="1"/>
</dbReference>
<keyword evidence="7" id="KW-0540">Nuclease</keyword>
<dbReference type="SUPFAM" id="SSF53098">
    <property type="entry name" value="Ribonuclease H-like"/>
    <property type="match status" value="1"/>
</dbReference>
<evidence type="ECO:0000313" key="21">
    <source>
        <dbReference type="EMBL" id="ABM72511.1"/>
    </source>
</evidence>
<dbReference type="eggNOG" id="COG0258">
    <property type="taxonomic scope" value="Bacteria"/>
</dbReference>
<dbReference type="InterPro" id="IPR002562">
    <property type="entry name" value="3'-5'_exonuclease_dom"/>
</dbReference>
<proteinExistence type="inferred from homology"/>
<dbReference type="Pfam" id="PF00476">
    <property type="entry name" value="DNA_pol_A"/>
    <property type="match status" value="1"/>
</dbReference>
<evidence type="ECO:0000256" key="12">
    <source>
        <dbReference type="ARBA" id="ARBA00023125"/>
    </source>
</evidence>
<dbReference type="Gene3D" id="1.10.150.20">
    <property type="entry name" value="5' to 3' exonuclease, C-terminal subdomain"/>
    <property type="match status" value="2"/>
</dbReference>
<dbReference type="Pfam" id="PF01612">
    <property type="entry name" value="DNA_pol_A_exo1"/>
    <property type="match status" value="1"/>
</dbReference>
<dbReference type="HOGENOM" id="CLU_004675_0_0_3"/>
<keyword evidence="9 16" id="KW-0378">Hydrolase</keyword>
<dbReference type="RefSeq" id="WP_011820610.1">
    <property type="nucleotide sequence ID" value="NC_008817.1"/>
</dbReference>
<reference evidence="21 22" key="1">
    <citation type="journal article" date="2007" name="PLoS Genet.">
        <title>Patterns and implications of gene gain and loss in the evolution of Prochlorococcus.</title>
        <authorList>
            <person name="Kettler G.C."/>
            <person name="Martiny A.C."/>
            <person name="Huang K."/>
            <person name="Zucker J."/>
            <person name="Coleman M.L."/>
            <person name="Rodrigue S."/>
            <person name="Chen F."/>
            <person name="Lapidus A."/>
            <person name="Ferriera S."/>
            <person name="Johnson J."/>
            <person name="Steglich C."/>
            <person name="Church G.M."/>
            <person name="Richardson P."/>
            <person name="Chisholm S.W."/>
        </authorList>
    </citation>
    <scope>NUCLEOTIDE SEQUENCE [LARGE SCALE GENOMIC DNA]</scope>
    <source>
        <strain evidence="21 22">MIT 9515</strain>
    </source>
</reference>
<organism evidence="21 22">
    <name type="scientific">Prochlorococcus marinus (strain MIT 9515)</name>
    <dbReference type="NCBI Taxonomy" id="167542"/>
    <lineage>
        <taxon>Bacteria</taxon>
        <taxon>Bacillati</taxon>
        <taxon>Cyanobacteriota</taxon>
        <taxon>Cyanophyceae</taxon>
        <taxon>Synechococcales</taxon>
        <taxon>Prochlorococcaceae</taxon>
        <taxon>Prochlorococcus</taxon>
    </lineage>
</organism>
<dbReference type="EMBL" id="CP000552">
    <property type="protein sequence ID" value="ABM72511.1"/>
    <property type="molecule type" value="Genomic_DNA"/>
</dbReference>
<dbReference type="FunFam" id="1.10.150.20:FF:000003">
    <property type="entry name" value="DNA polymerase I"/>
    <property type="match status" value="1"/>
</dbReference>
<dbReference type="InterPro" id="IPR018320">
    <property type="entry name" value="DNA_polymerase_1"/>
</dbReference>
<dbReference type="CDD" id="cd09898">
    <property type="entry name" value="H3TH_53EXO"/>
    <property type="match status" value="1"/>
</dbReference>
<evidence type="ECO:0000256" key="10">
    <source>
        <dbReference type="ARBA" id="ARBA00022839"/>
    </source>
</evidence>
<dbReference type="AlphaFoldDB" id="A2BXK0"/>
<evidence type="ECO:0000256" key="14">
    <source>
        <dbReference type="ARBA" id="ARBA00049244"/>
    </source>
</evidence>
<dbReference type="SUPFAM" id="SSF47807">
    <property type="entry name" value="5' to 3' exonuclease, C-terminal subdomain"/>
    <property type="match status" value="1"/>
</dbReference>
<dbReference type="PANTHER" id="PTHR10133:SF27">
    <property type="entry name" value="DNA POLYMERASE NU"/>
    <property type="match status" value="1"/>
</dbReference>
<comment type="catalytic activity">
    <reaction evidence="14 16">
        <text>DNA(n) + a 2'-deoxyribonucleoside 5'-triphosphate = DNA(n+1) + diphosphate</text>
        <dbReference type="Rhea" id="RHEA:22508"/>
        <dbReference type="Rhea" id="RHEA-COMP:17339"/>
        <dbReference type="Rhea" id="RHEA-COMP:17340"/>
        <dbReference type="ChEBI" id="CHEBI:33019"/>
        <dbReference type="ChEBI" id="CHEBI:61560"/>
        <dbReference type="ChEBI" id="CHEBI:173112"/>
        <dbReference type="EC" id="2.7.7.7"/>
    </reaction>
</comment>
<sequence length="976" mass="110659">MSLKSQDSKKPVLLLVDGHSLAFRSFYAFSKGVDGGLTTKEGFPTSVTYGFLKSLLDNCKKVSAEGVCITFDTEKPTFRHELDPNYKANRDVAPDVFFQDIEQLEIILKESLNLPIFKSPGFEADDLLGTIANDASSKGWCVNILSGDRDLFQLVDDQKDIYVLYMGGGPYAKSGNPTLMNENGVKEKLGVYPDRVVDLKALTGDSSDNIPGIKGVGPKTAINLLKENDTLDGIYKTLDIIQKNEDKKYQGFIKGAVMEKLKNDKFNAYLSRNLAKIDVEVPLVLNNGYELNEINQDSLSESLKKLELSTLLRQVDIFNSAFSKGGFNKNNEEKHKDKESKDSPSTDLEEIENKLPKIKVNIVNDSESLDQLVKRLEITKEIVALDTETNSLNPLDAELVGIGFCLGEESNDLFYIPLGHQSQKDEMNQLAIEDVFLNLRTWIESPEKEKTLQNCKFDRQIFYNHGLNLSGVTFDTLLADYILNNQEKHGLSEICFREFGFKPPSFKETVGKNKDFSFVDINHASIYCGYDVFLTYKIAKIFKERFRKEKKELTKLFKEIELPLEQVLSGMEMSGISIDITYLNELSRELKSTLANIEENVFEIAKQEFNLSSPKQLGEILFDKLNLDKKKSRKTKTGWSTDAVVLERLVEEHEIIPYLIKHRTLSKLLSTYIDALPNLINKKTGRVHTNFNQAATATGRLSSSNPNLQNIPVRTEFSRRIRKAFLPEKGWKLLSADYSQIELRILAHLANEEILITAFHQNDDIHSLTARLIFEKKDINSDERRVGKTINFGVIYGMGIKKFARSTGVSTTEAKEFLIKYKKRYAKIFKFLELQERLALSKGYVETIFGRKREFKFDKNGLGRLIGKEPYEIDLQTARKAGMEAQSLRAAANAPIQGSSADIIKIAMVQLNKKLLEMNIPVKMLLQVHDELLFEVKPDFLEITKQLVKETMEDCVKLKVPLLVDIGVGNNWMETK</sequence>
<dbReference type="InterPro" id="IPR001098">
    <property type="entry name" value="DNA-dir_DNA_pol_A_palm_dom"/>
</dbReference>
<dbReference type="CDD" id="cd09859">
    <property type="entry name" value="PIN_53EXO"/>
    <property type="match status" value="1"/>
</dbReference>
<feature type="region of interest" description="Disordered" evidence="17">
    <location>
        <begin position="328"/>
        <end position="349"/>
    </location>
</feature>
<feature type="domain" description="DNA-directed DNA polymerase family A palm" evidence="20">
    <location>
        <begin position="718"/>
        <end position="940"/>
    </location>
</feature>
<dbReference type="GeneID" id="60200669"/>
<comment type="function">
    <text evidence="16">In addition to polymerase activity, this DNA polymerase exhibits 3'-5' and 5'-3' exonuclease activity.</text>
</comment>
<comment type="similarity">
    <text evidence="1 16">Belongs to the DNA polymerase type-A family.</text>
</comment>
<feature type="domain" description="3'-5' exonuclease" evidence="18">
    <location>
        <begin position="360"/>
        <end position="547"/>
    </location>
</feature>
<dbReference type="FunFam" id="1.20.1060.10:FF:000001">
    <property type="entry name" value="DNA polymerase I"/>
    <property type="match status" value="1"/>
</dbReference>
<evidence type="ECO:0000256" key="1">
    <source>
        <dbReference type="ARBA" id="ARBA00007705"/>
    </source>
</evidence>
<dbReference type="eggNOG" id="COG0749">
    <property type="taxonomic scope" value="Bacteria"/>
</dbReference>
<evidence type="ECO:0000259" key="19">
    <source>
        <dbReference type="SMART" id="SM00475"/>
    </source>
</evidence>
<dbReference type="GO" id="GO:0006261">
    <property type="term" value="P:DNA-templated DNA replication"/>
    <property type="evidence" value="ECO:0007669"/>
    <property type="project" value="UniProtKB-UniRule"/>
</dbReference>
<keyword evidence="10 16" id="KW-0269">Exonuclease</keyword>
<gene>
    <name evidence="16 21" type="primary">polA</name>
    <name evidence="21" type="ordered locus">P9515_13041</name>
</gene>
<evidence type="ECO:0000256" key="8">
    <source>
        <dbReference type="ARBA" id="ARBA00022763"/>
    </source>
</evidence>
<evidence type="ECO:0000256" key="6">
    <source>
        <dbReference type="ARBA" id="ARBA00022705"/>
    </source>
</evidence>
<dbReference type="NCBIfam" id="TIGR00593">
    <property type="entry name" value="pola"/>
    <property type="match status" value="1"/>
</dbReference>
<dbReference type="InterPro" id="IPR036397">
    <property type="entry name" value="RNaseH_sf"/>
</dbReference>
<dbReference type="InterPro" id="IPR036279">
    <property type="entry name" value="5-3_exonuclease_C_sf"/>
</dbReference>
<dbReference type="SMART" id="SM00482">
    <property type="entry name" value="POLAc"/>
    <property type="match status" value="1"/>
</dbReference>
<dbReference type="Proteomes" id="UP000001589">
    <property type="component" value="Chromosome"/>
</dbReference>
<dbReference type="SMART" id="SM00475">
    <property type="entry name" value="53EXOc"/>
    <property type="match status" value="1"/>
</dbReference>
<dbReference type="Gene3D" id="1.20.1060.10">
    <property type="entry name" value="Taq DNA Polymerase, Chain T, domain 4"/>
    <property type="match status" value="1"/>
</dbReference>
<keyword evidence="13 16" id="KW-0234">DNA repair</keyword>
<dbReference type="EC" id="2.7.7.7" evidence="2 15"/>
<dbReference type="SMART" id="SM00279">
    <property type="entry name" value="HhH2"/>
    <property type="match status" value="1"/>
</dbReference>
<protein>
    <recommendedName>
        <fullName evidence="3 15">DNA polymerase I</fullName>
        <ecNumber evidence="2 15">2.7.7.7</ecNumber>
    </recommendedName>
</protein>
<dbReference type="GO" id="GO:0003887">
    <property type="term" value="F:DNA-directed DNA polymerase activity"/>
    <property type="evidence" value="ECO:0007669"/>
    <property type="project" value="UniProtKB-UniRule"/>
</dbReference>
<evidence type="ECO:0000259" key="18">
    <source>
        <dbReference type="SMART" id="SM00474"/>
    </source>
</evidence>
<dbReference type="InterPro" id="IPR012337">
    <property type="entry name" value="RNaseH-like_sf"/>
</dbReference>
<dbReference type="Pfam" id="PF02739">
    <property type="entry name" value="5_3_exonuc_N"/>
    <property type="match status" value="1"/>
</dbReference>
<dbReference type="Gene3D" id="3.30.70.370">
    <property type="match status" value="1"/>
</dbReference>
<dbReference type="GO" id="GO:0008409">
    <property type="term" value="F:5'-3' exonuclease activity"/>
    <property type="evidence" value="ECO:0007669"/>
    <property type="project" value="UniProtKB-UniRule"/>
</dbReference>
<keyword evidence="6 16" id="KW-0235">DNA replication</keyword>
<feature type="domain" description="5'-3' exonuclease" evidence="19">
    <location>
        <begin position="9"/>
        <end position="292"/>
    </location>
</feature>
<accession>A2BXK0</accession>
<evidence type="ECO:0000256" key="4">
    <source>
        <dbReference type="ARBA" id="ARBA00022679"/>
    </source>
</evidence>
<dbReference type="InterPro" id="IPR020045">
    <property type="entry name" value="DNA_polI_H3TH"/>
</dbReference>
<feature type="compositionally biased region" description="Basic and acidic residues" evidence="17">
    <location>
        <begin position="330"/>
        <end position="344"/>
    </location>
</feature>
<dbReference type="InterPro" id="IPR008918">
    <property type="entry name" value="HhH2"/>
</dbReference>
<keyword evidence="8 16" id="KW-0227">DNA damage</keyword>
<keyword evidence="5 16" id="KW-0548">Nucleotidyltransferase</keyword>
<evidence type="ECO:0000259" key="20">
    <source>
        <dbReference type="SMART" id="SM00482"/>
    </source>
</evidence>
<dbReference type="GO" id="GO:0008408">
    <property type="term" value="F:3'-5' exonuclease activity"/>
    <property type="evidence" value="ECO:0007669"/>
    <property type="project" value="UniProtKB-UniRule"/>
</dbReference>
<dbReference type="OrthoDB" id="9806424at2"/>
<dbReference type="PANTHER" id="PTHR10133">
    <property type="entry name" value="DNA POLYMERASE I"/>
    <property type="match status" value="1"/>
</dbReference>
<keyword evidence="12 16" id="KW-0238">DNA-binding</keyword>
<keyword evidence="11 16" id="KW-0239">DNA-directed DNA polymerase</keyword>
<evidence type="ECO:0000256" key="16">
    <source>
        <dbReference type="RuleBase" id="RU004460"/>
    </source>
</evidence>
<evidence type="ECO:0000256" key="5">
    <source>
        <dbReference type="ARBA" id="ARBA00022695"/>
    </source>
</evidence>
<dbReference type="InterPro" id="IPR020046">
    <property type="entry name" value="5-3_exonucl_a-hlix_arch_N"/>
</dbReference>
<evidence type="ECO:0000256" key="17">
    <source>
        <dbReference type="SAM" id="MobiDB-lite"/>
    </source>
</evidence>
<dbReference type="GO" id="GO:0006302">
    <property type="term" value="P:double-strand break repair"/>
    <property type="evidence" value="ECO:0007669"/>
    <property type="project" value="TreeGrafter"/>
</dbReference>
<dbReference type="InterPro" id="IPR043502">
    <property type="entry name" value="DNA/RNA_pol_sf"/>
</dbReference>
<dbReference type="PRINTS" id="PR00868">
    <property type="entry name" value="DNAPOLI"/>
</dbReference>
<dbReference type="InterPro" id="IPR029060">
    <property type="entry name" value="PIN-like_dom_sf"/>
</dbReference>
<evidence type="ECO:0000256" key="13">
    <source>
        <dbReference type="ARBA" id="ARBA00023204"/>
    </source>
</evidence>
<dbReference type="Gene3D" id="3.40.50.1010">
    <property type="entry name" value="5'-nuclease"/>
    <property type="match status" value="1"/>
</dbReference>
<evidence type="ECO:0000256" key="15">
    <source>
        <dbReference type="NCBIfam" id="TIGR00593"/>
    </source>
</evidence>
<evidence type="ECO:0000313" key="22">
    <source>
        <dbReference type="Proteomes" id="UP000001589"/>
    </source>
</evidence>
<dbReference type="SUPFAM" id="SSF56672">
    <property type="entry name" value="DNA/RNA polymerases"/>
    <property type="match status" value="1"/>
</dbReference>
<evidence type="ECO:0000256" key="3">
    <source>
        <dbReference type="ARBA" id="ARBA00020311"/>
    </source>
</evidence>
<dbReference type="KEGG" id="pmc:P9515_13041"/>